<evidence type="ECO:0000313" key="2">
    <source>
        <dbReference type="EMBL" id="EWM28393.1"/>
    </source>
</evidence>
<dbReference type="AlphaFoldDB" id="W7TXY1"/>
<evidence type="ECO:0000313" key="3">
    <source>
        <dbReference type="Proteomes" id="UP000019335"/>
    </source>
</evidence>
<evidence type="ECO:0000256" key="1">
    <source>
        <dbReference type="SAM" id="MobiDB-lite"/>
    </source>
</evidence>
<sequence>MTPRTRFEPILSPYFSSSPPLIWKARSFAPSPGQGARAIEGRSRPRVRKKGNDEFTRRFMRATRNLSRRERG</sequence>
<proteinExistence type="predicted"/>
<name>W7TXY1_9STRA</name>
<feature type="region of interest" description="Disordered" evidence="1">
    <location>
        <begin position="28"/>
        <end position="47"/>
    </location>
</feature>
<comment type="caution">
    <text evidence="2">The sequence shown here is derived from an EMBL/GenBank/DDBJ whole genome shotgun (WGS) entry which is preliminary data.</text>
</comment>
<dbReference type="Proteomes" id="UP000019335">
    <property type="component" value="Chromosome 5"/>
</dbReference>
<protein>
    <submittedName>
        <fullName evidence="2">Uncharacterized protein</fullName>
    </submittedName>
</protein>
<reference evidence="2 3" key="1">
    <citation type="journal article" date="2014" name="Mol. Plant">
        <title>Chromosome Scale Genome Assembly and Transcriptome Profiling of Nannochloropsis gaditana in Nitrogen Depletion.</title>
        <authorList>
            <person name="Corteggiani Carpinelli E."/>
            <person name="Telatin A."/>
            <person name="Vitulo N."/>
            <person name="Forcato C."/>
            <person name="D'Angelo M."/>
            <person name="Schiavon R."/>
            <person name="Vezzi A."/>
            <person name="Giacometti G.M."/>
            <person name="Morosinotto T."/>
            <person name="Valle G."/>
        </authorList>
    </citation>
    <scope>NUCLEOTIDE SEQUENCE [LARGE SCALE GENOMIC DNA]</scope>
    <source>
        <strain evidence="2 3">B-31</strain>
    </source>
</reference>
<gene>
    <name evidence="2" type="ORF">Naga_100369g1</name>
</gene>
<organism evidence="2 3">
    <name type="scientific">Nannochloropsis gaditana</name>
    <dbReference type="NCBI Taxonomy" id="72520"/>
    <lineage>
        <taxon>Eukaryota</taxon>
        <taxon>Sar</taxon>
        <taxon>Stramenopiles</taxon>
        <taxon>Ochrophyta</taxon>
        <taxon>Eustigmatophyceae</taxon>
        <taxon>Eustigmatales</taxon>
        <taxon>Monodopsidaceae</taxon>
        <taxon>Nannochloropsis</taxon>
    </lineage>
</organism>
<dbReference type="EMBL" id="AZIL01000314">
    <property type="protein sequence ID" value="EWM28393.1"/>
    <property type="molecule type" value="Genomic_DNA"/>
</dbReference>
<accession>W7TXY1</accession>
<keyword evidence="3" id="KW-1185">Reference proteome</keyword>